<dbReference type="EMBL" id="CAAE01012093">
    <property type="protein sequence ID" value="CAF94352.1"/>
    <property type="molecule type" value="Genomic_DNA"/>
</dbReference>
<gene>
    <name evidence="2" type="ORF">GSTENG00010390001</name>
</gene>
<reference evidence="2" key="2">
    <citation type="submission" date="2004-02" db="EMBL/GenBank/DDBJ databases">
        <authorList>
            <consortium name="Genoscope"/>
            <consortium name="Whitehead Institute Centre for Genome Research"/>
        </authorList>
    </citation>
    <scope>NUCLEOTIDE SEQUENCE</scope>
</reference>
<comment type="caution">
    <text evidence="2">The sequence shown here is derived from an EMBL/GenBank/DDBJ whole genome shotgun (WGS) entry which is preliminary data.</text>
</comment>
<evidence type="ECO:0000256" key="1">
    <source>
        <dbReference type="SAM" id="MobiDB-lite"/>
    </source>
</evidence>
<protein>
    <submittedName>
        <fullName evidence="2">(spotted green pufferfish) hypothetical protein</fullName>
    </submittedName>
</protein>
<reference evidence="2" key="1">
    <citation type="journal article" date="2004" name="Nature">
        <title>Genome duplication in the teleost fish Tetraodon nigroviridis reveals the early vertebrate proto-karyotype.</title>
        <authorList>
            <person name="Jaillon O."/>
            <person name="Aury J.-M."/>
            <person name="Brunet F."/>
            <person name="Petit J.-L."/>
            <person name="Stange-Thomann N."/>
            <person name="Mauceli E."/>
            <person name="Bouneau L."/>
            <person name="Fischer C."/>
            <person name="Ozouf-Costaz C."/>
            <person name="Bernot A."/>
            <person name="Nicaud S."/>
            <person name="Jaffe D."/>
            <person name="Fisher S."/>
            <person name="Lutfalla G."/>
            <person name="Dossat C."/>
            <person name="Segurens B."/>
            <person name="Dasilva C."/>
            <person name="Salanoubat M."/>
            <person name="Levy M."/>
            <person name="Boudet N."/>
            <person name="Castellano S."/>
            <person name="Anthouard V."/>
            <person name="Jubin C."/>
            <person name="Castelli V."/>
            <person name="Katinka M."/>
            <person name="Vacherie B."/>
            <person name="Biemont C."/>
            <person name="Skalli Z."/>
            <person name="Cattolico L."/>
            <person name="Poulain J."/>
            <person name="De Berardinis V."/>
            <person name="Cruaud C."/>
            <person name="Duprat S."/>
            <person name="Brottier P."/>
            <person name="Coutanceau J.-P."/>
            <person name="Gouzy J."/>
            <person name="Parra G."/>
            <person name="Lardier G."/>
            <person name="Chapple C."/>
            <person name="McKernan K.J."/>
            <person name="McEwan P."/>
            <person name="Bosak S."/>
            <person name="Kellis M."/>
            <person name="Volff J.-N."/>
            <person name="Guigo R."/>
            <person name="Zody M.C."/>
            <person name="Mesirov J."/>
            <person name="Lindblad-Toh K."/>
            <person name="Birren B."/>
            <person name="Nusbaum C."/>
            <person name="Kahn D."/>
            <person name="Robinson-Rechavi M."/>
            <person name="Laudet V."/>
            <person name="Schachter V."/>
            <person name="Quetier F."/>
            <person name="Saurin W."/>
            <person name="Scarpelli C."/>
            <person name="Wincker P."/>
            <person name="Lander E.S."/>
            <person name="Weissenbach J."/>
            <person name="Roest Crollius H."/>
        </authorList>
    </citation>
    <scope>NUCLEOTIDE SEQUENCE [LARGE SCALE GENOMIC DNA]</scope>
</reference>
<evidence type="ECO:0000313" key="2">
    <source>
        <dbReference type="EMBL" id="CAF94352.1"/>
    </source>
</evidence>
<feature type="compositionally biased region" description="Basic residues" evidence="1">
    <location>
        <begin position="7"/>
        <end position="21"/>
    </location>
</feature>
<accession>Q4SYD0</accession>
<dbReference type="AlphaFoldDB" id="Q4SYD0"/>
<feature type="non-terminal residue" evidence="2">
    <location>
        <position position="1"/>
    </location>
</feature>
<feature type="region of interest" description="Disordered" evidence="1">
    <location>
        <begin position="1"/>
        <end position="28"/>
    </location>
</feature>
<dbReference type="KEGG" id="tng:GSTEN00010390G001"/>
<sequence length="128" mass="13993">SVTMRNSGKHGLIKTPQRRRYSQTTTTRPSTALDACCSSAAGVLTGPSPRSGLLLWSLHKLMTYHSFSINSSISQVFSQVSFLSNSGLHKTKSFFLATGVSLKGIHLFIFHKKQSCPLTADLTFDSNQ</sequence>
<name>Q4SYD0_TETNG</name>
<organism evidence="2">
    <name type="scientific">Tetraodon nigroviridis</name>
    <name type="common">Spotted green pufferfish</name>
    <name type="synonym">Chelonodon nigroviridis</name>
    <dbReference type="NCBI Taxonomy" id="99883"/>
    <lineage>
        <taxon>Eukaryota</taxon>
        <taxon>Metazoa</taxon>
        <taxon>Chordata</taxon>
        <taxon>Craniata</taxon>
        <taxon>Vertebrata</taxon>
        <taxon>Euteleostomi</taxon>
        <taxon>Actinopterygii</taxon>
        <taxon>Neopterygii</taxon>
        <taxon>Teleostei</taxon>
        <taxon>Neoteleostei</taxon>
        <taxon>Acanthomorphata</taxon>
        <taxon>Eupercaria</taxon>
        <taxon>Tetraodontiformes</taxon>
        <taxon>Tetradontoidea</taxon>
        <taxon>Tetraodontidae</taxon>
        <taxon>Tetraodon</taxon>
    </lineage>
</organism>
<proteinExistence type="predicted"/>